<dbReference type="InterPro" id="IPR029052">
    <property type="entry name" value="Metallo-depent_PP-like"/>
</dbReference>
<reference evidence="2" key="1">
    <citation type="journal article" date="2021" name="Proc. Natl. Acad. Sci. U.S.A.">
        <title>A Catalog of Tens of Thousands of Viruses from Human Metagenomes Reveals Hidden Associations with Chronic Diseases.</title>
        <authorList>
            <person name="Tisza M.J."/>
            <person name="Buck C.B."/>
        </authorList>
    </citation>
    <scope>NUCLEOTIDE SEQUENCE</scope>
    <source>
        <strain evidence="2">CtLqe90</strain>
    </source>
</reference>
<dbReference type="SUPFAM" id="SSF56300">
    <property type="entry name" value="Metallo-dependent phosphatases"/>
    <property type="match status" value="1"/>
</dbReference>
<dbReference type="InterPro" id="IPR024654">
    <property type="entry name" value="Calcineurin-like_PHP_lpxH"/>
</dbReference>
<name>A0A8S5Q2N1_9CAUD</name>
<evidence type="ECO:0000259" key="1">
    <source>
        <dbReference type="Pfam" id="PF12850"/>
    </source>
</evidence>
<sequence>MNYYISDLHLGHKNILKFDSRPYDTTEEMELDLISRWNKQVSNADHVYVLGDFLWKAGSDEWIRILNKLHGNIHLIQGNHDCKQYSTGVREKLAEICHYKEVTETIDGKPYRVILSHFAILSYYGSCYDNCFHLHGHTHITKEQDLVEDFAKMAKEKLENSNGNEYLNRAQMINVGCMMSYMNYTPQTFEYLLMKYKKGETKA</sequence>
<proteinExistence type="predicted"/>
<organism evidence="2">
    <name type="scientific">Siphoviridae sp. ctLqe90</name>
    <dbReference type="NCBI Taxonomy" id="2825456"/>
    <lineage>
        <taxon>Viruses</taxon>
        <taxon>Duplodnaviria</taxon>
        <taxon>Heunggongvirae</taxon>
        <taxon>Uroviricota</taxon>
        <taxon>Caudoviricetes</taxon>
    </lineage>
</organism>
<dbReference type="Pfam" id="PF12850">
    <property type="entry name" value="Metallophos_2"/>
    <property type="match status" value="1"/>
</dbReference>
<feature type="domain" description="Calcineurin-like phosphoesterase" evidence="1">
    <location>
        <begin position="5"/>
        <end position="187"/>
    </location>
</feature>
<evidence type="ECO:0000313" key="2">
    <source>
        <dbReference type="EMBL" id="DAE13089.1"/>
    </source>
</evidence>
<dbReference type="Gene3D" id="3.60.21.10">
    <property type="match status" value="1"/>
</dbReference>
<protein>
    <submittedName>
        <fullName evidence="2">Metallophosphatase domain protein</fullName>
    </submittedName>
</protein>
<accession>A0A8S5Q2N1</accession>
<dbReference type="EMBL" id="BK015564">
    <property type="protein sequence ID" value="DAE13089.1"/>
    <property type="molecule type" value="Genomic_DNA"/>
</dbReference>